<sequence>MSEQIQPDAAHRERIILYAMLTSLTAISIDAVLPGLRAIEADLGLSPPLSTHHVISLFIFGMVFGELVLGPLSDSIGRKKALLLGLSVYVAGTIIALLAGSIETLVLGRFLQGAGVAGPKIATRAMIRDQYEGDAMARVMSFMFTLLILVPMVAPFLGQAILLAGGWRSIFGGYLVLAFVLAVWLVVRQPETLLPQRRVSITAGKLLRNTGRILACRRVSLIIVATGLVFGAQLLFLSTSVDLFHDAYGITTGFPIFFAIFAAATGLAAFCNGTLVLRFGMDRMARAGFVGLTAAGLLMLVASWLSGGRPPLAVFMGLGFVGFFAIGVLFGNLNAMAMRSLGQVAGLGASLIASGSSLVATAFTLCLGAFYDGTILYLATGFALSGAVSLTLSEIATRGDVSPVTGIH</sequence>
<dbReference type="GO" id="GO:0005886">
    <property type="term" value="C:plasma membrane"/>
    <property type="evidence" value="ECO:0007669"/>
    <property type="project" value="TreeGrafter"/>
</dbReference>
<dbReference type="SUPFAM" id="SSF103473">
    <property type="entry name" value="MFS general substrate transporter"/>
    <property type="match status" value="1"/>
</dbReference>
<dbReference type="InterPro" id="IPR036259">
    <property type="entry name" value="MFS_trans_sf"/>
</dbReference>
<evidence type="ECO:0000256" key="1">
    <source>
        <dbReference type="ARBA" id="ARBA00004141"/>
    </source>
</evidence>
<feature type="domain" description="Major facilitator superfamily (MFS) profile" evidence="7">
    <location>
        <begin position="14"/>
        <end position="398"/>
    </location>
</feature>
<evidence type="ECO:0000256" key="2">
    <source>
        <dbReference type="ARBA" id="ARBA00022448"/>
    </source>
</evidence>
<name>A0A1W2BY76_9RHOB</name>
<feature type="transmembrane region" description="Helical" evidence="6">
    <location>
        <begin position="170"/>
        <end position="187"/>
    </location>
</feature>
<gene>
    <name evidence="8" type="ORF">SAMN06295998_10583</name>
</gene>
<dbReference type="GO" id="GO:0140115">
    <property type="term" value="P:export across plasma membrane"/>
    <property type="evidence" value="ECO:0007669"/>
    <property type="project" value="UniProtKB-ARBA"/>
</dbReference>
<feature type="transmembrane region" description="Helical" evidence="6">
    <location>
        <begin position="106"/>
        <end position="127"/>
    </location>
</feature>
<dbReference type="Proteomes" id="UP000192330">
    <property type="component" value="Unassembled WGS sequence"/>
</dbReference>
<reference evidence="8 9" key="1">
    <citation type="submission" date="2017-04" db="EMBL/GenBank/DDBJ databases">
        <authorList>
            <person name="Afonso C.L."/>
            <person name="Miller P.J."/>
            <person name="Scott M.A."/>
            <person name="Spackman E."/>
            <person name="Goraichik I."/>
            <person name="Dimitrov K.M."/>
            <person name="Suarez D.L."/>
            <person name="Swayne D.E."/>
        </authorList>
    </citation>
    <scope>NUCLEOTIDE SEQUENCE [LARGE SCALE GENOMIC DNA]</scope>
    <source>
        <strain evidence="8 9">CGMCC 1.12644</strain>
    </source>
</reference>
<feature type="transmembrane region" description="Helical" evidence="6">
    <location>
        <begin position="51"/>
        <end position="69"/>
    </location>
</feature>
<comment type="subcellular location">
    <subcellularLocation>
        <location evidence="1">Membrane</location>
        <topology evidence="1">Multi-pass membrane protein</topology>
    </subcellularLocation>
</comment>
<feature type="transmembrane region" description="Helical" evidence="6">
    <location>
        <begin position="139"/>
        <end position="164"/>
    </location>
</feature>
<dbReference type="PROSITE" id="PS00216">
    <property type="entry name" value="SUGAR_TRANSPORT_1"/>
    <property type="match status" value="1"/>
</dbReference>
<feature type="transmembrane region" description="Helical" evidence="6">
    <location>
        <begin position="289"/>
        <end position="306"/>
    </location>
</feature>
<dbReference type="InterPro" id="IPR011701">
    <property type="entry name" value="MFS"/>
</dbReference>
<evidence type="ECO:0000259" key="7">
    <source>
        <dbReference type="PROSITE" id="PS50850"/>
    </source>
</evidence>
<dbReference type="Gene3D" id="1.20.1720.10">
    <property type="entry name" value="Multidrug resistance protein D"/>
    <property type="match status" value="1"/>
</dbReference>
<evidence type="ECO:0000256" key="5">
    <source>
        <dbReference type="ARBA" id="ARBA00023136"/>
    </source>
</evidence>
<evidence type="ECO:0000256" key="6">
    <source>
        <dbReference type="SAM" id="Phobius"/>
    </source>
</evidence>
<dbReference type="CDD" id="cd17320">
    <property type="entry name" value="MFS_MdfA_MDR_like"/>
    <property type="match status" value="1"/>
</dbReference>
<feature type="transmembrane region" description="Helical" evidence="6">
    <location>
        <begin position="345"/>
        <end position="370"/>
    </location>
</feature>
<keyword evidence="9" id="KW-1185">Reference proteome</keyword>
<dbReference type="PROSITE" id="PS50850">
    <property type="entry name" value="MFS"/>
    <property type="match status" value="1"/>
</dbReference>
<dbReference type="InterPro" id="IPR020846">
    <property type="entry name" value="MFS_dom"/>
</dbReference>
<accession>A0A1W2BY76</accession>
<organism evidence="8 9">
    <name type="scientific">Primorskyibacter flagellatus</name>
    <dbReference type="NCBI Taxonomy" id="1387277"/>
    <lineage>
        <taxon>Bacteria</taxon>
        <taxon>Pseudomonadati</taxon>
        <taxon>Pseudomonadota</taxon>
        <taxon>Alphaproteobacteria</taxon>
        <taxon>Rhodobacterales</taxon>
        <taxon>Roseobacteraceae</taxon>
        <taxon>Primorskyibacter</taxon>
    </lineage>
</organism>
<proteinExistence type="predicted"/>
<dbReference type="OrthoDB" id="9800416at2"/>
<dbReference type="RefSeq" id="WP_084352819.1">
    <property type="nucleotide sequence ID" value="NZ_FWYD01000005.1"/>
</dbReference>
<feature type="transmembrane region" description="Helical" evidence="6">
    <location>
        <begin position="15"/>
        <end position="39"/>
    </location>
</feature>
<dbReference type="PANTHER" id="PTHR23502">
    <property type="entry name" value="MAJOR FACILITATOR SUPERFAMILY"/>
    <property type="match status" value="1"/>
</dbReference>
<keyword evidence="4 6" id="KW-1133">Transmembrane helix</keyword>
<dbReference type="PANTHER" id="PTHR23502:SF132">
    <property type="entry name" value="POLYAMINE TRANSPORTER 2-RELATED"/>
    <property type="match status" value="1"/>
</dbReference>
<evidence type="ECO:0000256" key="3">
    <source>
        <dbReference type="ARBA" id="ARBA00022692"/>
    </source>
</evidence>
<keyword evidence="5 6" id="KW-0472">Membrane</keyword>
<keyword evidence="3 6" id="KW-0812">Transmembrane</keyword>
<dbReference type="GO" id="GO:0042908">
    <property type="term" value="P:xenobiotic transport"/>
    <property type="evidence" value="ECO:0007669"/>
    <property type="project" value="UniProtKB-ARBA"/>
</dbReference>
<evidence type="ECO:0000313" key="8">
    <source>
        <dbReference type="EMBL" id="SMC77694.1"/>
    </source>
</evidence>
<keyword evidence="2" id="KW-0813">Transport</keyword>
<protein>
    <submittedName>
        <fullName evidence="8">MFS transporter, DHA1 family, bicyclomycin/chloramphenicol resistance protein</fullName>
    </submittedName>
</protein>
<feature type="transmembrane region" description="Helical" evidence="6">
    <location>
        <begin position="376"/>
        <end position="393"/>
    </location>
</feature>
<feature type="transmembrane region" description="Helical" evidence="6">
    <location>
        <begin position="312"/>
        <end position="333"/>
    </location>
</feature>
<evidence type="ECO:0000256" key="4">
    <source>
        <dbReference type="ARBA" id="ARBA00022989"/>
    </source>
</evidence>
<feature type="transmembrane region" description="Helical" evidence="6">
    <location>
        <begin position="81"/>
        <end position="100"/>
    </location>
</feature>
<dbReference type="AlphaFoldDB" id="A0A1W2BY76"/>
<dbReference type="GO" id="GO:0022857">
    <property type="term" value="F:transmembrane transporter activity"/>
    <property type="evidence" value="ECO:0007669"/>
    <property type="project" value="InterPro"/>
</dbReference>
<dbReference type="Pfam" id="PF07690">
    <property type="entry name" value="MFS_1"/>
    <property type="match status" value="1"/>
</dbReference>
<feature type="transmembrane region" description="Helical" evidence="6">
    <location>
        <begin position="215"/>
        <end position="236"/>
    </location>
</feature>
<feature type="transmembrane region" description="Helical" evidence="6">
    <location>
        <begin position="256"/>
        <end position="277"/>
    </location>
</feature>
<evidence type="ECO:0000313" key="9">
    <source>
        <dbReference type="Proteomes" id="UP000192330"/>
    </source>
</evidence>
<dbReference type="STRING" id="1387277.SAMN06295998_10583"/>
<dbReference type="EMBL" id="FWYD01000005">
    <property type="protein sequence ID" value="SMC77694.1"/>
    <property type="molecule type" value="Genomic_DNA"/>
</dbReference>
<dbReference type="InterPro" id="IPR005829">
    <property type="entry name" value="Sugar_transporter_CS"/>
</dbReference>